<dbReference type="CDD" id="cd18887">
    <property type="entry name" value="NUDIX_UGPPase_Nudt14"/>
    <property type="match status" value="1"/>
</dbReference>
<comment type="cofactor">
    <cofactor evidence="1">
        <name>Mg(2+)</name>
        <dbReference type="ChEBI" id="CHEBI:18420"/>
    </cofactor>
</comment>
<dbReference type="HOGENOM" id="CLU_062658_1_0_1"/>
<evidence type="ECO:0000256" key="8">
    <source>
        <dbReference type="ARBA" id="ARBA00051086"/>
    </source>
</evidence>
<evidence type="ECO:0000256" key="7">
    <source>
        <dbReference type="ARBA" id="ARBA00022842"/>
    </source>
</evidence>
<keyword evidence="5" id="KW-0963">Cytoplasm</keyword>
<feature type="domain" description="Nudix hydrolase" evidence="13">
    <location>
        <begin position="38"/>
        <end position="197"/>
    </location>
</feature>
<comment type="catalytic activity">
    <reaction evidence="8">
        <text>UDP-sugar + H2O = UMP + alpha-D-aldose 1-phosphate.</text>
        <dbReference type="EC" id="3.6.1.45"/>
    </reaction>
</comment>
<comment type="similarity">
    <text evidence="3">Belongs to the Nudix hydrolase family.</text>
</comment>
<dbReference type="InParanoid" id="F6TAY9"/>
<evidence type="ECO:0000256" key="9">
    <source>
        <dbReference type="ARBA" id="ARBA00054674"/>
    </source>
</evidence>
<dbReference type="FunCoup" id="F6TAY9">
    <property type="interactions" value="8"/>
</dbReference>
<organism evidence="14 15">
    <name type="scientific">Ciona intestinalis</name>
    <name type="common">Transparent sea squirt</name>
    <name type="synonym">Ascidia intestinalis</name>
    <dbReference type="NCBI Taxonomy" id="7719"/>
    <lineage>
        <taxon>Eukaryota</taxon>
        <taxon>Metazoa</taxon>
        <taxon>Chordata</taxon>
        <taxon>Tunicata</taxon>
        <taxon>Ascidiacea</taxon>
        <taxon>Phlebobranchia</taxon>
        <taxon>Cionidae</taxon>
        <taxon>Ciona</taxon>
    </lineage>
</organism>
<dbReference type="RefSeq" id="XP_002119242.1">
    <property type="nucleotide sequence ID" value="XM_002119206.5"/>
</dbReference>
<dbReference type="InterPro" id="IPR004385">
    <property type="entry name" value="NDP_pyrophosphatase"/>
</dbReference>
<comment type="function">
    <text evidence="9">Hydrolyzes UDP-glucose to glucose 1-phosphate and UMP and ADP-ribose to ribose 5-phosphate and AMP. The physiological substrate is probably UDP-glucose. Poor activity on other substrates such as ADP-glucose, CDP-glucose, GDP-glucose and GDP-mannose.</text>
</comment>
<evidence type="ECO:0000256" key="10">
    <source>
        <dbReference type="ARBA" id="ARBA00066480"/>
    </source>
</evidence>
<dbReference type="SUPFAM" id="SSF55811">
    <property type="entry name" value="Nudix"/>
    <property type="match status" value="1"/>
</dbReference>
<dbReference type="EC" id="3.6.1.45" evidence="10"/>
<evidence type="ECO:0000256" key="5">
    <source>
        <dbReference type="ARBA" id="ARBA00022490"/>
    </source>
</evidence>
<dbReference type="PANTHER" id="PTHR11839:SF15">
    <property type="entry name" value="URIDINE DIPHOSPHATE GLUCOSE PYROPHOSPHATASE NUDT14"/>
    <property type="match status" value="1"/>
</dbReference>
<dbReference type="GO" id="GO:0019693">
    <property type="term" value="P:ribose phosphate metabolic process"/>
    <property type="evidence" value="ECO:0000318"/>
    <property type="project" value="GO_Central"/>
</dbReference>
<evidence type="ECO:0000256" key="6">
    <source>
        <dbReference type="ARBA" id="ARBA00022801"/>
    </source>
</evidence>
<evidence type="ECO:0000256" key="3">
    <source>
        <dbReference type="ARBA" id="ARBA00005582"/>
    </source>
</evidence>
<dbReference type="PANTHER" id="PTHR11839">
    <property type="entry name" value="UDP/ADP-SUGAR PYROPHOSPHATASE"/>
    <property type="match status" value="1"/>
</dbReference>
<evidence type="ECO:0000256" key="12">
    <source>
        <dbReference type="ARBA" id="ARBA00080475"/>
    </source>
</evidence>
<keyword evidence="7" id="KW-0460">Magnesium</keyword>
<dbReference type="FunFam" id="3.90.79.10:FF:000035">
    <property type="entry name" value="Uridine diphosphate glucose pyrophosphatase"/>
    <property type="match status" value="1"/>
</dbReference>
<dbReference type="Ensembl" id="ENSCINT00000022557.2">
    <property type="protein sequence ID" value="ENSCINP00000022311.2"/>
    <property type="gene ID" value="ENSCING00000011739.2"/>
</dbReference>
<dbReference type="OMA" id="YTYELCA"/>
<dbReference type="STRING" id="7719.ENSCINP00000022311"/>
<comment type="subunit">
    <text evidence="4">Homodimer.</text>
</comment>
<dbReference type="Proteomes" id="UP000008144">
    <property type="component" value="Unassembled WGS sequence"/>
</dbReference>
<name>F6TAY9_CIOIN</name>
<reference evidence="14" key="3">
    <citation type="submission" date="2025-09" db="UniProtKB">
        <authorList>
            <consortium name="Ensembl"/>
        </authorList>
    </citation>
    <scope>IDENTIFICATION</scope>
</reference>
<dbReference type="GO" id="GO:0008768">
    <property type="term" value="F:UDP-sugar diphosphatase activity"/>
    <property type="evidence" value="ECO:0000318"/>
    <property type="project" value="GO_Central"/>
</dbReference>
<evidence type="ECO:0000259" key="13">
    <source>
        <dbReference type="PROSITE" id="PS51462"/>
    </source>
</evidence>
<dbReference type="PROSITE" id="PS51462">
    <property type="entry name" value="NUDIX"/>
    <property type="match status" value="1"/>
</dbReference>
<accession>A0A1W2W5E2</accession>
<proteinExistence type="inferred from homology"/>
<accession>F6TAY9</accession>
<reference evidence="14" key="2">
    <citation type="submission" date="2025-08" db="UniProtKB">
        <authorList>
            <consortium name="Ensembl"/>
        </authorList>
    </citation>
    <scope>IDENTIFICATION</scope>
</reference>
<dbReference type="GO" id="GO:0046872">
    <property type="term" value="F:metal ion binding"/>
    <property type="evidence" value="ECO:0007669"/>
    <property type="project" value="InterPro"/>
</dbReference>
<protein>
    <recommendedName>
        <fullName evidence="11">Uridine diphosphate glucose pyrophosphatase NUDT14</fullName>
        <ecNumber evidence="10">3.6.1.45</ecNumber>
    </recommendedName>
    <alternativeName>
        <fullName evidence="12">Nucleoside diphosphate-linked moiety X motif 14</fullName>
    </alternativeName>
</protein>
<dbReference type="NCBIfam" id="TIGR00052">
    <property type="entry name" value="nudix-type nucleoside diphosphatase, YffH/AdpP family"/>
    <property type="match status" value="1"/>
</dbReference>
<evidence type="ECO:0000313" key="15">
    <source>
        <dbReference type="Proteomes" id="UP000008144"/>
    </source>
</evidence>
<evidence type="ECO:0000313" key="14">
    <source>
        <dbReference type="Ensembl" id="ENSCINP00000022311.2"/>
    </source>
</evidence>
<keyword evidence="15" id="KW-1185">Reference proteome</keyword>
<evidence type="ECO:0000256" key="11">
    <source>
        <dbReference type="ARBA" id="ARBA00071467"/>
    </source>
</evidence>
<comment type="subcellular location">
    <subcellularLocation>
        <location evidence="2">Cytoplasm</location>
    </subcellularLocation>
</comment>
<evidence type="ECO:0000256" key="1">
    <source>
        <dbReference type="ARBA" id="ARBA00001946"/>
    </source>
</evidence>
<sequence length="212" mass="24022">MDDVKIISVNGLKESNFIRPRRLKYTQAGKDKIWDYMIVHDSVAILIFDVSIKSVVLVRQFRPAVYMTMCHYAEKTNDQPEPKPSDGITYELCAGIMDRKEPPQAIAASEVLEETGYEIEADKLQLISEYRNGVGTSGSLQFLYYAQVDNSMKVSEGGGCDEEGEMIDLYNLPLKDIKSFIEDTTVTNRPVGVLFALQWFLNNKAENFEQVD</sequence>
<dbReference type="InterPro" id="IPR015797">
    <property type="entry name" value="NUDIX_hydrolase-like_dom_sf"/>
</dbReference>
<evidence type="ECO:0000256" key="2">
    <source>
        <dbReference type="ARBA" id="ARBA00004496"/>
    </source>
</evidence>
<gene>
    <name evidence="14" type="primary">LOC100185052</name>
</gene>
<dbReference type="GO" id="GO:0005737">
    <property type="term" value="C:cytoplasm"/>
    <property type="evidence" value="ECO:0007669"/>
    <property type="project" value="UniProtKB-SubCell"/>
</dbReference>
<dbReference type="OrthoDB" id="10249920at2759"/>
<dbReference type="GeneID" id="100185052"/>
<keyword evidence="6" id="KW-0378">Hydrolase</keyword>
<dbReference type="GO" id="GO:0006753">
    <property type="term" value="P:nucleoside phosphate metabolic process"/>
    <property type="evidence" value="ECO:0000318"/>
    <property type="project" value="GO_Central"/>
</dbReference>
<dbReference type="AlphaFoldDB" id="F6TAY9"/>
<dbReference type="GeneTree" id="ENSGT00940000154045"/>
<evidence type="ECO:0000256" key="4">
    <source>
        <dbReference type="ARBA" id="ARBA00011738"/>
    </source>
</evidence>
<dbReference type="KEGG" id="cin:100185052"/>
<dbReference type="Gene3D" id="3.90.79.10">
    <property type="entry name" value="Nucleoside Triphosphate Pyrophosphohydrolase"/>
    <property type="match status" value="1"/>
</dbReference>
<dbReference type="InterPro" id="IPR000086">
    <property type="entry name" value="NUDIX_hydrolase_dom"/>
</dbReference>
<reference evidence="15" key="1">
    <citation type="journal article" date="2002" name="Science">
        <title>The draft genome of Ciona intestinalis: insights into chordate and vertebrate origins.</title>
        <authorList>
            <person name="Dehal P."/>
            <person name="Satou Y."/>
            <person name="Campbell R.K."/>
            <person name="Chapman J."/>
            <person name="Degnan B."/>
            <person name="De Tomaso A."/>
            <person name="Davidson B."/>
            <person name="Di Gregorio A."/>
            <person name="Gelpke M."/>
            <person name="Goodstein D.M."/>
            <person name="Harafuji N."/>
            <person name="Hastings K.E."/>
            <person name="Ho I."/>
            <person name="Hotta K."/>
            <person name="Huang W."/>
            <person name="Kawashima T."/>
            <person name="Lemaire P."/>
            <person name="Martinez D."/>
            <person name="Meinertzhagen I.A."/>
            <person name="Necula S."/>
            <person name="Nonaka M."/>
            <person name="Putnam N."/>
            <person name="Rash S."/>
            <person name="Saiga H."/>
            <person name="Satake M."/>
            <person name="Terry A."/>
            <person name="Yamada L."/>
            <person name="Wang H.G."/>
            <person name="Awazu S."/>
            <person name="Azumi K."/>
            <person name="Boore J."/>
            <person name="Branno M."/>
            <person name="Chin-Bow S."/>
            <person name="DeSantis R."/>
            <person name="Doyle S."/>
            <person name="Francino P."/>
            <person name="Keys D.N."/>
            <person name="Haga S."/>
            <person name="Hayashi H."/>
            <person name="Hino K."/>
            <person name="Imai K.S."/>
            <person name="Inaba K."/>
            <person name="Kano S."/>
            <person name="Kobayashi K."/>
            <person name="Kobayashi M."/>
            <person name="Lee B.I."/>
            <person name="Makabe K.W."/>
            <person name="Manohar C."/>
            <person name="Matassi G."/>
            <person name="Medina M."/>
            <person name="Mochizuki Y."/>
            <person name="Mount S."/>
            <person name="Morishita T."/>
            <person name="Miura S."/>
            <person name="Nakayama A."/>
            <person name="Nishizaka S."/>
            <person name="Nomoto H."/>
            <person name="Ohta F."/>
            <person name="Oishi K."/>
            <person name="Rigoutsos I."/>
            <person name="Sano M."/>
            <person name="Sasaki A."/>
            <person name="Sasakura Y."/>
            <person name="Shoguchi E."/>
            <person name="Shin-i T."/>
            <person name="Spagnuolo A."/>
            <person name="Stainier D."/>
            <person name="Suzuki M.M."/>
            <person name="Tassy O."/>
            <person name="Takatori N."/>
            <person name="Tokuoka M."/>
            <person name="Yagi K."/>
            <person name="Yoshizaki F."/>
            <person name="Wada S."/>
            <person name="Zhang C."/>
            <person name="Hyatt P.D."/>
            <person name="Larimer F."/>
            <person name="Detter C."/>
            <person name="Doggett N."/>
            <person name="Glavina T."/>
            <person name="Hawkins T."/>
            <person name="Richardson P."/>
            <person name="Lucas S."/>
            <person name="Kohara Y."/>
            <person name="Levine M."/>
            <person name="Satoh N."/>
            <person name="Rokhsar D.S."/>
        </authorList>
    </citation>
    <scope>NUCLEOTIDE SEQUENCE [LARGE SCALE GENOMIC DNA]</scope>
</reference>